<evidence type="ECO:0000256" key="1">
    <source>
        <dbReference type="SAM" id="Phobius"/>
    </source>
</evidence>
<dbReference type="OrthoDB" id="2185843at2"/>
<reference evidence="2 3" key="1">
    <citation type="journal article" date="2016" name="Int. J. Syst. Evol. Microbiol.">
        <title>Streptococcuspantholopis sp. nov., isolated from faeces of the Tibetan antelope (Pantholops hodgsonii).</title>
        <authorList>
            <person name="Bai X."/>
            <person name="Xiong Y."/>
            <person name="Lu S."/>
            <person name="Jin D."/>
            <person name="Lai X."/>
            <person name="Yang J."/>
            <person name="Niu L."/>
            <person name="Hu S."/>
            <person name="Meng X."/>
            <person name="Pu J."/>
            <person name="Ye C."/>
            <person name="Xu J."/>
        </authorList>
    </citation>
    <scope>NUCLEOTIDE SEQUENCE [LARGE SCALE GENOMIC DNA]</scope>
    <source>
        <strain evidence="2 3">TA 26</strain>
    </source>
</reference>
<dbReference type="RefSeq" id="WP_067059852.1">
    <property type="nucleotide sequence ID" value="NZ_CP014699.1"/>
</dbReference>
<dbReference type="Proteomes" id="UP000077317">
    <property type="component" value="Chromosome"/>
</dbReference>
<keyword evidence="3" id="KW-1185">Reference proteome</keyword>
<keyword evidence="1" id="KW-0472">Membrane</keyword>
<organism evidence="2 3">
    <name type="scientific">Streptococcus pantholopis</name>
    <dbReference type="NCBI Taxonomy" id="1811193"/>
    <lineage>
        <taxon>Bacteria</taxon>
        <taxon>Bacillati</taxon>
        <taxon>Bacillota</taxon>
        <taxon>Bacilli</taxon>
        <taxon>Lactobacillales</taxon>
        <taxon>Streptococcaceae</taxon>
        <taxon>Streptococcus</taxon>
    </lineage>
</organism>
<dbReference type="KEGG" id="spat:A0O21_00155"/>
<evidence type="ECO:0000313" key="2">
    <source>
        <dbReference type="EMBL" id="AND78542.1"/>
    </source>
</evidence>
<accession>A0A172Q541</accession>
<protein>
    <recommendedName>
        <fullName evidence="4">Tandem five-TM protein</fullName>
    </recommendedName>
</protein>
<evidence type="ECO:0008006" key="4">
    <source>
        <dbReference type="Google" id="ProtNLM"/>
    </source>
</evidence>
<keyword evidence="1" id="KW-0812">Transmembrane</keyword>
<dbReference type="NCBIfam" id="TIGR01218">
    <property type="entry name" value="Gpos_tandem_5TM"/>
    <property type="match status" value="1"/>
</dbReference>
<dbReference type="STRING" id="1811193.A0O21_00155"/>
<dbReference type="Pfam" id="PF04276">
    <property type="entry name" value="DUF443"/>
    <property type="match status" value="1"/>
</dbReference>
<gene>
    <name evidence="2" type="ORF">A0O21_00155</name>
</gene>
<dbReference type="EMBL" id="CP014699">
    <property type="protein sequence ID" value="AND78542.1"/>
    <property type="molecule type" value="Genomic_DNA"/>
</dbReference>
<reference evidence="3" key="2">
    <citation type="submission" date="2016-03" db="EMBL/GenBank/DDBJ databases">
        <title>Streptococcus antelopensis sp. nov., isolated from the feces of the Tibetan antelope (Pantholops hodgsonii) in Hoh Xil National Nature Reserve, Qinghai, China.</title>
        <authorList>
            <person name="Bai X."/>
        </authorList>
    </citation>
    <scope>NUCLEOTIDE SEQUENCE [LARGE SCALE GENOMIC DNA]</scope>
    <source>
        <strain evidence="3">TA 26</strain>
    </source>
</reference>
<evidence type="ECO:0000313" key="3">
    <source>
        <dbReference type="Proteomes" id="UP000077317"/>
    </source>
</evidence>
<feature type="transmembrane region" description="Helical" evidence="1">
    <location>
        <begin position="181"/>
        <end position="202"/>
    </location>
</feature>
<keyword evidence="1" id="KW-1133">Transmembrane helix</keyword>
<name>A0A172Q541_9STRE</name>
<dbReference type="InterPro" id="IPR005915">
    <property type="entry name" value="Tandem_5TM"/>
</dbReference>
<sequence length="212" mass="24377">MSFDQYNIRYFLLETDEKYYIFDRKSSFIGYFFAPLNALTPKNAYELSSEQYQSLLASIIEKRQLPPSGLLRGSLRLAAVMWANILARQVFNYLDTDYSLSVNLILLSISMILSMLLIHLINKQAKNGLEKVIKLSNLRRRKIRVIPSLTPQLIKTGFLGLAMFLLMLAAMYVYILSGNLIFVLLLPVLELIVLIAAYFPYFEKMTVKAVKK</sequence>
<dbReference type="AlphaFoldDB" id="A0A172Q541"/>
<feature type="transmembrane region" description="Helical" evidence="1">
    <location>
        <begin position="153"/>
        <end position="175"/>
    </location>
</feature>
<proteinExistence type="predicted"/>
<feature type="transmembrane region" description="Helical" evidence="1">
    <location>
        <begin position="100"/>
        <end position="121"/>
    </location>
</feature>